<dbReference type="OMA" id="RNESQCE"/>
<proteinExistence type="predicted"/>
<name>A0A2G2ZY01_CAPAN</name>
<organism evidence="2 3">
    <name type="scientific">Capsicum annuum</name>
    <name type="common">Capsicum pepper</name>
    <dbReference type="NCBI Taxonomy" id="4072"/>
    <lineage>
        <taxon>Eukaryota</taxon>
        <taxon>Viridiplantae</taxon>
        <taxon>Streptophyta</taxon>
        <taxon>Embryophyta</taxon>
        <taxon>Tracheophyta</taxon>
        <taxon>Spermatophyta</taxon>
        <taxon>Magnoliopsida</taxon>
        <taxon>eudicotyledons</taxon>
        <taxon>Gunneridae</taxon>
        <taxon>Pentapetalae</taxon>
        <taxon>asterids</taxon>
        <taxon>lamiids</taxon>
        <taxon>Solanales</taxon>
        <taxon>Solanaceae</taxon>
        <taxon>Solanoideae</taxon>
        <taxon>Capsiceae</taxon>
        <taxon>Capsicum</taxon>
    </lineage>
</organism>
<dbReference type="SMR" id="A0A2G2ZY01"/>
<reference evidence="2 3" key="1">
    <citation type="journal article" date="2014" name="Nat. Genet.">
        <title>Genome sequence of the hot pepper provides insights into the evolution of pungency in Capsicum species.</title>
        <authorList>
            <person name="Kim S."/>
            <person name="Park M."/>
            <person name="Yeom S.I."/>
            <person name="Kim Y.M."/>
            <person name="Lee J.M."/>
            <person name="Lee H.A."/>
            <person name="Seo E."/>
            <person name="Choi J."/>
            <person name="Cheong K."/>
            <person name="Kim K.T."/>
            <person name="Jung K."/>
            <person name="Lee G.W."/>
            <person name="Oh S.K."/>
            <person name="Bae C."/>
            <person name="Kim S.B."/>
            <person name="Lee H.Y."/>
            <person name="Kim S.Y."/>
            <person name="Kim M.S."/>
            <person name="Kang B.C."/>
            <person name="Jo Y.D."/>
            <person name="Yang H.B."/>
            <person name="Jeong H.J."/>
            <person name="Kang W.H."/>
            <person name="Kwon J.K."/>
            <person name="Shin C."/>
            <person name="Lim J.Y."/>
            <person name="Park J.H."/>
            <person name="Huh J.H."/>
            <person name="Kim J.S."/>
            <person name="Kim B.D."/>
            <person name="Cohen O."/>
            <person name="Paran I."/>
            <person name="Suh M.C."/>
            <person name="Lee S.B."/>
            <person name="Kim Y.K."/>
            <person name="Shin Y."/>
            <person name="Noh S.J."/>
            <person name="Park J."/>
            <person name="Seo Y.S."/>
            <person name="Kwon S.Y."/>
            <person name="Kim H.A."/>
            <person name="Park J.M."/>
            <person name="Kim H.J."/>
            <person name="Choi S.B."/>
            <person name="Bosland P.W."/>
            <person name="Reeves G."/>
            <person name="Jo S.H."/>
            <person name="Lee B.W."/>
            <person name="Cho H.T."/>
            <person name="Choi H.S."/>
            <person name="Lee M.S."/>
            <person name="Yu Y."/>
            <person name="Do Choi Y."/>
            <person name="Park B.S."/>
            <person name="van Deynze A."/>
            <person name="Ashrafi H."/>
            <person name="Hill T."/>
            <person name="Kim W.T."/>
            <person name="Pai H.S."/>
            <person name="Ahn H.K."/>
            <person name="Yeam I."/>
            <person name="Giovannoni J.J."/>
            <person name="Rose J.K."/>
            <person name="Sorensen I."/>
            <person name="Lee S.J."/>
            <person name="Kim R.W."/>
            <person name="Choi I.Y."/>
            <person name="Choi B.S."/>
            <person name="Lim J.S."/>
            <person name="Lee Y.H."/>
            <person name="Choi D."/>
        </authorList>
    </citation>
    <scope>NUCLEOTIDE SEQUENCE [LARGE SCALE GENOMIC DNA]</scope>
    <source>
        <strain evidence="3">cv. CM334</strain>
    </source>
</reference>
<dbReference type="EMBL" id="AYRZ02000003">
    <property type="protein sequence ID" value="PHT86838.1"/>
    <property type="molecule type" value="Genomic_DNA"/>
</dbReference>
<dbReference type="InterPro" id="IPR043001">
    <property type="entry name" value="IP5_2-K_N_lobe"/>
</dbReference>
<dbReference type="Gramene" id="PHT86838">
    <property type="protein sequence ID" value="PHT86838"/>
    <property type="gene ID" value="T459_08944"/>
</dbReference>
<comment type="domain">
    <text evidence="1">The EXKPK motif is conserved in inositol-pentakisphosphate 2-kinases of both family 1 and 2.</text>
</comment>
<dbReference type="InterPro" id="IPR009286">
    <property type="entry name" value="Ins_P5_2-kin"/>
</dbReference>
<dbReference type="GO" id="GO:0035299">
    <property type="term" value="F:inositol-1,3,4,5,6-pentakisphosphate 2-kinase activity"/>
    <property type="evidence" value="ECO:0007669"/>
    <property type="project" value="UniProtKB-EC"/>
</dbReference>
<gene>
    <name evidence="2" type="ORF">T459_08944</name>
</gene>
<evidence type="ECO:0000256" key="1">
    <source>
        <dbReference type="RuleBase" id="RU364126"/>
    </source>
</evidence>
<dbReference type="Proteomes" id="UP000222542">
    <property type="component" value="Unassembled WGS sequence"/>
</dbReference>
<dbReference type="Pfam" id="PF06090">
    <property type="entry name" value="Ins_P5_2-kin"/>
    <property type="match status" value="1"/>
</dbReference>
<reference evidence="2 3" key="2">
    <citation type="journal article" date="2017" name="Genome Biol.">
        <title>New reference genome sequences of hot pepper reveal the massive evolution of plant disease-resistance genes by retroduplication.</title>
        <authorList>
            <person name="Kim S."/>
            <person name="Park J."/>
            <person name="Yeom S.I."/>
            <person name="Kim Y.M."/>
            <person name="Seo E."/>
            <person name="Kim K.T."/>
            <person name="Kim M.S."/>
            <person name="Lee J.M."/>
            <person name="Cheong K."/>
            <person name="Shin H.S."/>
            <person name="Kim S.B."/>
            <person name="Han K."/>
            <person name="Lee J."/>
            <person name="Park M."/>
            <person name="Lee H.A."/>
            <person name="Lee H.Y."/>
            <person name="Lee Y."/>
            <person name="Oh S."/>
            <person name="Lee J.H."/>
            <person name="Choi E."/>
            <person name="Choi E."/>
            <person name="Lee S.E."/>
            <person name="Jeon J."/>
            <person name="Kim H."/>
            <person name="Choi G."/>
            <person name="Song H."/>
            <person name="Lee J."/>
            <person name="Lee S.C."/>
            <person name="Kwon J.K."/>
            <person name="Lee H.Y."/>
            <person name="Koo N."/>
            <person name="Hong Y."/>
            <person name="Kim R.W."/>
            <person name="Kang W.H."/>
            <person name="Huh J.H."/>
            <person name="Kang B.C."/>
            <person name="Yang T.J."/>
            <person name="Lee Y.H."/>
            <person name="Bennetzen J.L."/>
            <person name="Choi D."/>
        </authorList>
    </citation>
    <scope>NUCLEOTIDE SEQUENCE [LARGE SCALE GENOMIC DNA]</scope>
    <source>
        <strain evidence="3">cv. CM334</strain>
    </source>
</reference>
<dbReference type="GO" id="GO:0005524">
    <property type="term" value="F:ATP binding"/>
    <property type="evidence" value="ECO:0007669"/>
    <property type="project" value="UniProtKB-KW"/>
</dbReference>
<comment type="caution">
    <text evidence="2">The sequence shown here is derived from an EMBL/GenBank/DDBJ whole genome shotgun (WGS) entry which is preliminary data.</text>
</comment>
<dbReference type="EC" id="2.7.1.158" evidence="1"/>
<keyword evidence="3" id="KW-1185">Reference proteome</keyword>
<evidence type="ECO:0000313" key="3">
    <source>
        <dbReference type="Proteomes" id="UP000222542"/>
    </source>
</evidence>
<dbReference type="AlphaFoldDB" id="A0A2G2ZY01"/>
<evidence type="ECO:0000313" key="2">
    <source>
        <dbReference type="EMBL" id="PHT86838.1"/>
    </source>
</evidence>
<sequence>MAMVLKENDAMNGATQKKGAVNLVLSHTGQHPHFVGKILWVQKVQRNESQCENGHPGLIEMECLIWKEFEELVSAPTKELAEYYFIKHY</sequence>
<keyword evidence="1" id="KW-0547">Nucleotide-binding</keyword>
<dbReference type="Gene3D" id="3.30.200.110">
    <property type="entry name" value="Inositol-pentakisphosphate 2-kinase, N-lobe"/>
    <property type="match status" value="1"/>
</dbReference>
<comment type="catalytic activity">
    <reaction evidence="1">
        <text>1D-myo-inositol 1,3,4,5,6-pentakisphosphate + ATP = 1D-myo-inositol hexakisphosphate + ADP + H(+)</text>
        <dbReference type="Rhea" id="RHEA:20313"/>
        <dbReference type="ChEBI" id="CHEBI:15378"/>
        <dbReference type="ChEBI" id="CHEBI:30616"/>
        <dbReference type="ChEBI" id="CHEBI:57733"/>
        <dbReference type="ChEBI" id="CHEBI:58130"/>
        <dbReference type="ChEBI" id="CHEBI:456216"/>
        <dbReference type="EC" id="2.7.1.158"/>
    </reaction>
</comment>
<protein>
    <recommendedName>
        <fullName evidence="1">Inositol-pentakisphosphate 2-kinase</fullName>
        <ecNumber evidence="1">2.7.1.158</ecNumber>
    </recommendedName>
</protein>
<keyword evidence="1" id="KW-0418">Kinase</keyword>
<keyword evidence="1" id="KW-0808">Transferase</keyword>
<comment type="function">
    <text evidence="1">Phosphorylates Ins(1,3,4,5,6)P5 at position 2 to form Ins(1,2,3,4,5,6)P6 (InsP6 or phytate).</text>
</comment>
<dbReference type="STRING" id="4072.A0A2G2ZY01"/>
<keyword evidence="1" id="KW-0067">ATP-binding</keyword>
<accession>A0A2G2ZY01</accession>